<evidence type="ECO:0000313" key="2">
    <source>
        <dbReference type="EMBL" id="PJA33903.1"/>
    </source>
</evidence>
<dbReference type="AlphaFoldDB" id="A0A2M7WUV1"/>
<reference evidence="3" key="1">
    <citation type="submission" date="2017-09" db="EMBL/GenBank/DDBJ databases">
        <title>Depth-based differentiation of microbial function through sediment-hosted aquifers and enrichment of novel symbionts in the deep terrestrial subsurface.</title>
        <authorList>
            <person name="Probst A.J."/>
            <person name="Ladd B."/>
            <person name="Jarett J.K."/>
            <person name="Geller-Mcgrath D.E."/>
            <person name="Sieber C.M.K."/>
            <person name="Emerson J.B."/>
            <person name="Anantharaman K."/>
            <person name="Thomas B.C."/>
            <person name="Malmstrom R."/>
            <person name="Stieglmeier M."/>
            <person name="Klingl A."/>
            <person name="Woyke T."/>
            <person name="Ryan C.M."/>
            <person name="Banfield J.F."/>
        </authorList>
    </citation>
    <scope>NUCLEOTIDE SEQUENCE [LARGE SCALE GENOMIC DNA]</scope>
</reference>
<organism evidence="2 3">
    <name type="scientific">Candidatus Zambryskibacteria bacterium CG_4_9_14_3_um_filter_40_16</name>
    <dbReference type="NCBI Taxonomy" id="1975111"/>
    <lineage>
        <taxon>Bacteria</taxon>
        <taxon>Candidatus Zambryskiibacteriota</taxon>
    </lineage>
</organism>
<comment type="caution">
    <text evidence="2">The sequence shown here is derived from an EMBL/GenBank/DDBJ whole genome shotgun (WGS) entry which is preliminary data.</text>
</comment>
<feature type="transmembrane region" description="Helical" evidence="1">
    <location>
        <begin position="21"/>
        <end position="42"/>
    </location>
</feature>
<proteinExistence type="predicted"/>
<keyword evidence="1" id="KW-1133">Transmembrane helix</keyword>
<name>A0A2M7WUV1_9BACT</name>
<gene>
    <name evidence="2" type="ORF">CO184_00735</name>
</gene>
<keyword evidence="1" id="KW-0472">Membrane</keyword>
<evidence type="ECO:0000256" key="1">
    <source>
        <dbReference type="SAM" id="Phobius"/>
    </source>
</evidence>
<protein>
    <submittedName>
        <fullName evidence="2">Uncharacterized protein</fullName>
    </submittedName>
</protein>
<keyword evidence="1" id="KW-0812">Transmembrane</keyword>
<sequence>MFNKYNRNIKFCKFVYEKPRHALAAGVWLAAPVGAIGLWHPWVGATKTYTSGSKHHLVAKGLLAVDPYPM</sequence>
<dbReference type="EMBL" id="PFXE01000015">
    <property type="protein sequence ID" value="PJA33903.1"/>
    <property type="molecule type" value="Genomic_DNA"/>
</dbReference>
<dbReference type="Proteomes" id="UP000231487">
    <property type="component" value="Unassembled WGS sequence"/>
</dbReference>
<evidence type="ECO:0000313" key="3">
    <source>
        <dbReference type="Proteomes" id="UP000231487"/>
    </source>
</evidence>
<accession>A0A2M7WUV1</accession>